<evidence type="ECO:0008006" key="4">
    <source>
        <dbReference type="Google" id="ProtNLM"/>
    </source>
</evidence>
<evidence type="ECO:0000256" key="2">
    <source>
        <dbReference type="ARBA" id="ARBA00022801"/>
    </source>
</evidence>
<dbReference type="AlphaFoldDB" id="A0A645E2E5"/>
<gene>
    <name evidence="3" type="ORF">SDC9_142864</name>
</gene>
<comment type="caution">
    <text evidence="3">The sequence shown here is derived from an EMBL/GenBank/DDBJ whole genome shotgun (WGS) entry which is preliminary data.</text>
</comment>
<sequence>MKDISRDWSVTFDHRWGGPERPVLFSRLEDWTENTDKRIKYYSGTATYHKLFDCEETLLGKDIFVDLGHVKHIARVRVNGTDLGVVWCDPWMTKIPAEILKRNNNEILIEITNVWANRLIGDEQEPEDMEWGMADFGYGKFRYMKKFPDWFLNNQPRPSKGRYCFTTYNYFTRESPLIPSGLIGPVRLLLIDASTTVPLS</sequence>
<evidence type="ECO:0000313" key="3">
    <source>
        <dbReference type="EMBL" id="MPM95709.1"/>
    </source>
</evidence>
<reference evidence="3" key="1">
    <citation type="submission" date="2019-08" db="EMBL/GenBank/DDBJ databases">
        <authorList>
            <person name="Kucharzyk K."/>
            <person name="Murdoch R.W."/>
            <person name="Higgins S."/>
            <person name="Loffler F."/>
        </authorList>
    </citation>
    <scope>NUCLEOTIDE SEQUENCE</scope>
</reference>
<dbReference type="EMBL" id="VSSQ01042170">
    <property type="protein sequence ID" value="MPM95709.1"/>
    <property type="molecule type" value="Genomic_DNA"/>
</dbReference>
<dbReference type="InterPro" id="IPR008979">
    <property type="entry name" value="Galactose-bd-like_sf"/>
</dbReference>
<organism evidence="3">
    <name type="scientific">bioreactor metagenome</name>
    <dbReference type="NCBI Taxonomy" id="1076179"/>
    <lineage>
        <taxon>unclassified sequences</taxon>
        <taxon>metagenomes</taxon>
        <taxon>ecological metagenomes</taxon>
    </lineage>
</organism>
<keyword evidence="2" id="KW-0378">Hydrolase</keyword>
<keyword evidence="1" id="KW-0732">Signal</keyword>
<dbReference type="NCBIfam" id="NF045579">
    <property type="entry name" value="rhamnoside_JR"/>
    <property type="match status" value="1"/>
</dbReference>
<dbReference type="GO" id="GO:0016787">
    <property type="term" value="F:hydrolase activity"/>
    <property type="evidence" value="ECO:0007669"/>
    <property type="project" value="UniProtKB-KW"/>
</dbReference>
<evidence type="ECO:0000256" key="1">
    <source>
        <dbReference type="ARBA" id="ARBA00022729"/>
    </source>
</evidence>
<dbReference type="PANTHER" id="PTHR43817">
    <property type="entry name" value="GLYCOSYL HYDROLASE"/>
    <property type="match status" value="1"/>
</dbReference>
<dbReference type="PANTHER" id="PTHR43817:SF1">
    <property type="entry name" value="HYDROLASE, FAMILY 43, PUTATIVE (AFU_ORTHOLOGUE AFUA_3G01660)-RELATED"/>
    <property type="match status" value="1"/>
</dbReference>
<proteinExistence type="predicted"/>
<accession>A0A645E2E5</accession>
<name>A0A645E2E5_9ZZZZ</name>
<dbReference type="SUPFAM" id="SSF49785">
    <property type="entry name" value="Galactose-binding domain-like"/>
    <property type="match status" value="1"/>
</dbReference>
<protein>
    <recommendedName>
        <fullName evidence="4">Glycosyl hydrolases family 2 sugar binding domain-containing protein</fullName>
    </recommendedName>
</protein>
<dbReference type="Gene3D" id="2.60.120.260">
    <property type="entry name" value="Galactose-binding domain-like"/>
    <property type="match status" value="1"/>
</dbReference>